<feature type="compositionally biased region" description="Gly residues" evidence="1">
    <location>
        <begin position="76"/>
        <end position="90"/>
    </location>
</feature>
<accession>A0A0H5Q857</accession>
<evidence type="ECO:0000313" key="2">
    <source>
        <dbReference type="EMBL" id="CRY97585.1"/>
    </source>
</evidence>
<sequence length="199" mass="20712">MSGCWAWDGPSTRSMMPLHRGLRELAPDAKWWRAVRAPPLPGPFVAPGRPAGRPGAARPPRHAHGRPPVPPCRPSGGRGISVLPGGGGGPLPGPSVALRPVGPSAGSGPPSAPGRRLARSVRLPPGLPLRGSRPGASARGGGAWPPFGGWRPLCGCRRRGHRRRAFCARSWSRCGVAPWGRGPRSNPPGGIVQCHPPGW</sequence>
<evidence type="ECO:0000256" key="1">
    <source>
        <dbReference type="SAM" id="MobiDB-lite"/>
    </source>
</evidence>
<dbReference type="AlphaFoldDB" id="A0A0H5Q857"/>
<geneLocation type="plasmid" evidence="2">
    <name>pRGFK1654</name>
</geneLocation>
<proteinExistence type="predicted"/>
<feature type="compositionally biased region" description="Low complexity" evidence="1">
    <location>
        <begin position="122"/>
        <end position="137"/>
    </location>
</feature>
<feature type="compositionally biased region" description="Low complexity" evidence="1">
    <location>
        <begin position="45"/>
        <end position="58"/>
    </location>
</feature>
<organism evidence="2">
    <name type="scientific">uncultured prokaryote</name>
    <dbReference type="NCBI Taxonomy" id="198431"/>
    <lineage>
        <taxon>unclassified sequences</taxon>
        <taxon>environmental samples</taxon>
    </lineage>
</organism>
<name>A0A0H5Q857_9ZZZZ</name>
<reference evidence="2" key="1">
    <citation type="submission" date="2015-06" db="EMBL/GenBank/DDBJ databases">
        <authorList>
            <person name="Joergensen T."/>
        </authorList>
    </citation>
    <scope>NUCLEOTIDE SEQUENCE</scope>
    <source>
        <plasmid evidence="2">pRGFK1654</plasmid>
    </source>
</reference>
<reference evidence="2" key="2">
    <citation type="submission" date="2015-07" db="EMBL/GenBank/DDBJ databases">
        <title>Plasmids, circular viruses and viroids from rat gut.</title>
        <authorList>
            <person name="Jorgensen T.J."/>
            <person name="Hansen M.A."/>
            <person name="Xu Z."/>
            <person name="Tabak M.A."/>
            <person name="Sorensen S.J."/>
            <person name="Hansen L.H."/>
        </authorList>
    </citation>
    <scope>NUCLEOTIDE SEQUENCE</scope>
    <source>
        <plasmid evidence="2">pRGFK1654</plasmid>
    </source>
</reference>
<protein>
    <submittedName>
        <fullName evidence="2">Uncharacterized protein</fullName>
    </submittedName>
</protein>
<keyword evidence="2" id="KW-0614">Plasmid</keyword>
<dbReference type="EMBL" id="LN854159">
    <property type="protein sequence ID" value="CRY97585.1"/>
    <property type="molecule type" value="Genomic_DNA"/>
</dbReference>
<feature type="region of interest" description="Disordered" evidence="1">
    <location>
        <begin position="41"/>
        <end position="144"/>
    </location>
</feature>